<accession>A0A5C3KPK0</accession>
<dbReference type="AlphaFoldDB" id="A0A5C3KPK0"/>
<evidence type="ECO:0000313" key="1">
    <source>
        <dbReference type="EMBL" id="TFK21803.1"/>
    </source>
</evidence>
<proteinExistence type="predicted"/>
<sequence length="275" mass="31752">MDSFLPVELLRKVFLHSTESPGTHINILLVCRTTHAWLVPLIYHSITLTDLATIRRFVASHDVMHHRSRNFQFIRSLWIGSTPHDSCGWNVNGSSTDNPTGTISHLVWLCKNLERLTMLYHDFRPERWRAFEWTLPKSLKYLTLGPGLGPICPAKIFVSLDCYTGIFETFDRSFLQEILSSTSMKTIRYIVNSDRKTADNLKKLIVSTTKYLEGINIVIADSERWNEDKAVQMERMEAIARGTNVSVSRLQKGNWLEMLFAEHIGANNRFIYRYA</sequence>
<gene>
    <name evidence="1" type="ORF">FA15DRAFT_672177</name>
</gene>
<evidence type="ECO:0000313" key="2">
    <source>
        <dbReference type="Proteomes" id="UP000307440"/>
    </source>
</evidence>
<dbReference type="OrthoDB" id="2998779at2759"/>
<keyword evidence="2" id="KW-1185">Reference proteome</keyword>
<name>A0A5C3KPK0_COPMA</name>
<evidence type="ECO:0008006" key="3">
    <source>
        <dbReference type="Google" id="ProtNLM"/>
    </source>
</evidence>
<protein>
    <recommendedName>
        <fullName evidence="3">F-box domain-containing protein</fullName>
    </recommendedName>
</protein>
<reference evidence="1 2" key="1">
    <citation type="journal article" date="2019" name="Nat. Ecol. Evol.">
        <title>Megaphylogeny resolves global patterns of mushroom evolution.</title>
        <authorList>
            <person name="Varga T."/>
            <person name="Krizsan K."/>
            <person name="Foldi C."/>
            <person name="Dima B."/>
            <person name="Sanchez-Garcia M."/>
            <person name="Sanchez-Ramirez S."/>
            <person name="Szollosi G.J."/>
            <person name="Szarkandi J.G."/>
            <person name="Papp V."/>
            <person name="Albert L."/>
            <person name="Andreopoulos W."/>
            <person name="Angelini C."/>
            <person name="Antonin V."/>
            <person name="Barry K.W."/>
            <person name="Bougher N.L."/>
            <person name="Buchanan P."/>
            <person name="Buyck B."/>
            <person name="Bense V."/>
            <person name="Catcheside P."/>
            <person name="Chovatia M."/>
            <person name="Cooper J."/>
            <person name="Damon W."/>
            <person name="Desjardin D."/>
            <person name="Finy P."/>
            <person name="Geml J."/>
            <person name="Haridas S."/>
            <person name="Hughes K."/>
            <person name="Justo A."/>
            <person name="Karasinski D."/>
            <person name="Kautmanova I."/>
            <person name="Kiss B."/>
            <person name="Kocsube S."/>
            <person name="Kotiranta H."/>
            <person name="LaButti K.M."/>
            <person name="Lechner B.E."/>
            <person name="Liimatainen K."/>
            <person name="Lipzen A."/>
            <person name="Lukacs Z."/>
            <person name="Mihaltcheva S."/>
            <person name="Morgado L.N."/>
            <person name="Niskanen T."/>
            <person name="Noordeloos M.E."/>
            <person name="Ohm R.A."/>
            <person name="Ortiz-Santana B."/>
            <person name="Ovrebo C."/>
            <person name="Racz N."/>
            <person name="Riley R."/>
            <person name="Savchenko A."/>
            <person name="Shiryaev A."/>
            <person name="Soop K."/>
            <person name="Spirin V."/>
            <person name="Szebenyi C."/>
            <person name="Tomsovsky M."/>
            <person name="Tulloss R.E."/>
            <person name="Uehling J."/>
            <person name="Grigoriev I.V."/>
            <person name="Vagvolgyi C."/>
            <person name="Papp T."/>
            <person name="Martin F.M."/>
            <person name="Miettinen O."/>
            <person name="Hibbett D.S."/>
            <person name="Nagy L.G."/>
        </authorList>
    </citation>
    <scope>NUCLEOTIDE SEQUENCE [LARGE SCALE GENOMIC DNA]</scope>
    <source>
        <strain evidence="1 2">CBS 121175</strain>
    </source>
</reference>
<dbReference type="Proteomes" id="UP000307440">
    <property type="component" value="Unassembled WGS sequence"/>
</dbReference>
<organism evidence="1 2">
    <name type="scientific">Coprinopsis marcescibilis</name>
    <name type="common">Agaric fungus</name>
    <name type="synonym">Psathyrella marcescibilis</name>
    <dbReference type="NCBI Taxonomy" id="230819"/>
    <lineage>
        <taxon>Eukaryota</taxon>
        <taxon>Fungi</taxon>
        <taxon>Dikarya</taxon>
        <taxon>Basidiomycota</taxon>
        <taxon>Agaricomycotina</taxon>
        <taxon>Agaricomycetes</taxon>
        <taxon>Agaricomycetidae</taxon>
        <taxon>Agaricales</taxon>
        <taxon>Agaricineae</taxon>
        <taxon>Psathyrellaceae</taxon>
        <taxon>Coprinopsis</taxon>
    </lineage>
</organism>
<dbReference type="EMBL" id="ML210257">
    <property type="protein sequence ID" value="TFK21803.1"/>
    <property type="molecule type" value="Genomic_DNA"/>
</dbReference>